<sequence>MGRSKKLGQGWGSDGVRIGYKRVAIASDTESGCQTSMKTHSVQPGGYTDKARLRGLRKKPTFDTRIWYDRGKGQFFEEIKRRSR</sequence>
<reference evidence="1 2" key="1">
    <citation type="journal article" date="2022" name="Front. Microbiol.">
        <title>High genomic differentiation and limited gene flow indicate recent cryptic speciation within the genus Laspinema (cyanobacteria).</title>
        <authorList>
            <person name="Stanojkovic A."/>
            <person name="Skoupy S."/>
            <person name="Skaloud P."/>
            <person name="Dvorak P."/>
        </authorList>
    </citation>
    <scope>NUCLEOTIDE SEQUENCE [LARGE SCALE GENOMIC DNA]</scope>
    <source>
        <strain evidence="1 2">D3b</strain>
    </source>
</reference>
<dbReference type="RefSeq" id="WP_261237656.1">
    <property type="nucleotide sequence ID" value="NZ_JAMXFA010000069.1"/>
</dbReference>
<comment type="caution">
    <text evidence="1">The sequence shown here is derived from an EMBL/GenBank/DDBJ whole genome shotgun (WGS) entry which is preliminary data.</text>
</comment>
<proteinExistence type="predicted"/>
<dbReference type="EMBL" id="JAMXFA010000069">
    <property type="protein sequence ID" value="MCT7981479.1"/>
    <property type="molecule type" value="Genomic_DNA"/>
</dbReference>
<dbReference type="Proteomes" id="UP001525961">
    <property type="component" value="Unassembled WGS sequence"/>
</dbReference>
<keyword evidence="2" id="KW-1185">Reference proteome</keyword>
<organism evidence="1 2">
    <name type="scientific">Laspinema olomoucense D3b</name>
    <dbReference type="NCBI Taxonomy" id="2953688"/>
    <lineage>
        <taxon>Bacteria</taxon>
        <taxon>Bacillati</taxon>
        <taxon>Cyanobacteriota</taxon>
        <taxon>Cyanophyceae</taxon>
        <taxon>Oscillatoriophycideae</taxon>
        <taxon>Oscillatoriales</taxon>
        <taxon>Laspinemataceae</taxon>
        <taxon>Laspinema</taxon>
        <taxon>Laspinema olomoucense</taxon>
    </lineage>
</organism>
<evidence type="ECO:0000313" key="1">
    <source>
        <dbReference type="EMBL" id="MCT7981479.1"/>
    </source>
</evidence>
<gene>
    <name evidence="1" type="ORF">NG792_27540</name>
</gene>
<evidence type="ECO:0000313" key="2">
    <source>
        <dbReference type="Proteomes" id="UP001525961"/>
    </source>
</evidence>
<protein>
    <submittedName>
        <fullName evidence="1">Uncharacterized protein</fullName>
    </submittedName>
</protein>
<accession>A0ABT2NHW8</accession>
<name>A0ABT2NHW8_9CYAN</name>